<dbReference type="GO" id="GO:0004497">
    <property type="term" value="F:monooxygenase activity"/>
    <property type="evidence" value="ECO:0007669"/>
    <property type="project" value="UniProtKB-KW"/>
</dbReference>
<dbReference type="InterPro" id="IPR002401">
    <property type="entry name" value="Cyt_P450_E_grp-I"/>
</dbReference>
<dbReference type="InterPro" id="IPR050476">
    <property type="entry name" value="Insect_CytP450_Detox"/>
</dbReference>
<dbReference type="Proteomes" id="UP001497382">
    <property type="component" value="Unassembled WGS sequence"/>
</dbReference>
<name>A0AAV2AW22_9ARAC</name>
<evidence type="ECO:0000256" key="3">
    <source>
        <dbReference type="ARBA" id="ARBA00004406"/>
    </source>
</evidence>
<dbReference type="Pfam" id="PF00067">
    <property type="entry name" value="p450"/>
    <property type="match status" value="3"/>
</dbReference>
<proteinExistence type="inferred from homology"/>
<feature type="transmembrane region" description="Helical" evidence="14">
    <location>
        <begin position="120"/>
        <end position="140"/>
    </location>
</feature>
<dbReference type="GO" id="GO:0005506">
    <property type="term" value="F:iron ion binding"/>
    <property type="evidence" value="ECO:0007669"/>
    <property type="project" value="InterPro"/>
</dbReference>
<dbReference type="AlphaFoldDB" id="A0AAV2AW22"/>
<dbReference type="GO" id="GO:0005789">
    <property type="term" value="C:endoplasmic reticulum membrane"/>
    <property type="evidence" value="ECO:0007669"/>
    <property type="project" value="UniProtKB-SubCell"/>
</dbReference>
<dbReference type="EMBL" id="CAXIEN010000214">
    <property type="protein sequence ID" value="CAL1287239.1"/>
    <property type="molecule type" value="Genomic_DNA"/>
</dbReference>
<evidence type="ECO:0000256" key="5">
    <source>
        <dbReference type="ARBA" id="ARBA00022617"/>
    </source>
</evidence>
<dbReference type="GO" id="GO:0020037">
    <property type="term" value="F:heme binding"/>
    <property type="evidence" value="ECO:0007669"/>
    <property type="project" value="InterPro"/>
</dbReference>
<evidence type="ECO:0008006" key="17">
    <source>
        <dbReference type="Google" id="ProtNLM"/>
    </source>
</evidence>
<dbReference type="InterPro" id="IPR017972">
    <property type="entry name" value="Cyt_P450_CS"/>
</dbReference>
<reference evidence="15 16" key="1">
    <citation type="submission" date="2024-04" db="EMBL/GenBank/DDBJ databases">
        <authorList>
            <person name="Rising A."/>
            <person name="Reimegard J."/>
            <person name="Sonavane S."/>
            <person name="Akerstrom W."/>
            <person name="Nylinder S."/>
            <person name="Hedman E."/>
            <person name="Kallberg Y."/>
        </authorList>
    </citation>
    <scope>NUCLEOTIDE SEQUENCE [LARGE SCALE GENOMIC DNA]</scope>
</reference>
<evidence type="ECO:0000313" key="16">
    <source>
        <dbReference type="Proteomes" id="UP001497382"/>
    </source>
</evidence>
<evidence type="ECO:0000256" key="1">
    <source>
        <dbReference type="ARBA" id="ARBA00001971"/>
    </source>
</evidence>
<dbReference type="Gene3D" id="1.10.630.10">
    <property type="entry name" value="Cytochrome P450"/>
    <property type="match status" value="5"/>
</dbReference>
<keyword evidence="12 14" id="KW-0472">Membrane</keyword>
<evidence type="ECO:0000256" key="2">
    <source>
        <dbReference type="ARBA" id="ARBA00004174"/>
    </source>
</evidence>
<evidence type="ECO:0000256" key="13">
    <source>
        <dbReference type="PIRSR" id="PIRSR602401-1"/>
    </source>
</evidence>
<keyword evidence="14" id="KW-0812">Transmembrane</keyword>
<dbReference type="PANTHER" id="PTHR24292">
    <property type="entry name" value="CYTOCHROME P450"/>
    <property type="match status" value="1"/>
</dbReference>
<organism evidence="15 16">
    <name type="scientific">Larinioides sclopetarius</name>
    <dbReference type="NCBI Taxonomy" id="280406"/>
    <lineage>
        <taxon>Eukaryota</taxon>
        <taxon>Metazoa</taxon>
        <taxon>Ecdysozoa</taxon>
        <taxon>Arthropoda</taxon>
        <taxon>Chelicerata</taxon>
        <taxon>Arachnida</taxon>
        <taxon>Araneae</taxon>
        <taxon>Araneomorphae</taxon>
        <taxon>Entelegynae</taxon>
        <taxon>Araneoidea</taxon>
        <taxon>Araneidae</taxon>
        <taxon>Larinioides</taxon>
    </lineage>
</organism>
<dbReference type="PROSITE" id="PS00086">
    <property type="entry name" value="CYTOCHROME_P450"/>
    <property type="match status" value="2"/>
</dbReference>
<evidence type="ECO:0000313" key="15">
    <source>
        <dbReference type="EMBL" id="CAL1287239.1"/>
    </source>
</evidence>
<comment type="similarity">
    <text evidence="4">Belongs to the cytochrome P450 family.</text>
</comment>
<evidence type="ECO:0000256" key="7">
    <source>
        <dbReference type="ARBA" id="ARBA00022824"/>
    </source>
</evidence>
<keyword evidence="6 13" id="KW-0479">Metal-binding</keyword>
<comment type="cofactor">
    <cofactor evidence="1 13">
        <name>heme</name>
        <dbReference type="ChEBI" id="CHEBI:30413"/>
    </cofactor>
</comment>
<evidence type="ECO:0000256" key="14">
    <source>
        <dbReference type="SAM" id="Phobius"/>
    </source>
</evidence>
<comment type="subcellular location">
    <subcellularLocation>
        <location evidence="3">Endoplasmic reticulum membrane</location>
        <topology evidence="3">Peripheral membrane protein</topology>
    </subcellularLocation>
    <subcellularLocation>
        <location evidence="2">Microsome membrane</location>
        <topology evidence="2">Peripheral membrane protein</topology>
    </subcellularLocation>
</comment>
<comment type="caution">
    <text evidence="15">The sequence shown here is derived from an EMBL/GenBank/DDBJ whole genome shotgun (WGS) entry which is preliminary data.</text>
</comment>
<evidence type="ECO:0000256" key="12">
    <source>
        <dbReference type="ARBA" id="ARBA00023136"/>
    </source>
</evidence>
<dbReference type="InterPro" id="IPR001128">
    <property type="entry name" value="Cyt_P450"/>
</dbReference>
<dbReference type="SUPFAM" id="SSF48264">
    <property type="entry name" value="Cytochrome P450"/>
    <property type="match status" value="3"/>
</dbReference>
<evidence type="ECO:0000256" key="6">
    <source>
        <dbReference type="ARBA" id="ARBA00022723"/>
    </source>
</evidence>
<dbReference type="InterPro" id="IPR036396">
    <property type="entry name" value="Cyt_P450_sf"/>
</dbReference>
<gene>
    <name evidence="15" type="ORF">LARSCL_LOCUS14713</name>
</gene>
<accession>A0AAV2AW22</accession>
<evidence type="ECO:0000256" key="10">
    <source>
        <dbReference type="ARBA" id="ARBA00023004"/>
    </source>
</evidence>
<dbReference type="PANTHER" id="PTHR24292:SF54">
    <property type="entry name" value="CYP9F3-RELATED"/>
    <property type="match status" value="1"/>
</dbReference>
<feature type="binding site" description="axial binding residue" evidence="13">
    <location>
        <position position="722"/>
    </location>
    <ligand>
        <name>heme</name>
        <dbReference type="ChEBI" id="CHEBI:30413"/>
    </ligand>
    <ligandPart>
        <name>Fe</name>
        <dbReference type="ChEBI" id="CHEBI:18248"/>
    </ligandPart>
</feature>
<dbReference type="PRINTS" id="PR00385">
    <property type="entry name" value="P450"/>
</dbReference>
<keyword evidence="9" id="KW-0560">Oxidoreductase</keyword>
<sequence>MGRKHKVLDIQVEPWDWKVEGFRQNYRIARYVARNDDYWRKRGIPYQPRMSFLAFHRMLKREGMASFIKRFYRNNLKRVYGLFGAFTMDVIANSAFGTHIDSHNDPNNEFVRRARRVFEGFNFALIFLAMAIPSWIWKCLPSNIHPQKFDRNDFFRDVTRNVIKKRKETGREEMSYDAVREMKILDAVVSETLRMYPPLALRLDFLLSSLDDDSLLLIMLPKQSISSNLTKAIRSLHSTQTRSPGSQTGNQCDNLMKIGVVRWLERTAVENYELRNTGIVVEKGMRVMIPIYGMHYDPEFFEDPEIFNPERFLEDPKHPQYAYMPFGSGPRNCIGMRFALLEIKVCLSNLLRHFRLKPHSNTKIPLDYRKDAIFLTVAELPLLVEKRTDVKYVARNDDYWRKKGIPYRPRMSFLALQLMLKREGMVSFIKSFYENNLGRAFGGFEGAEPIVVVTEPDLLRDILVKDFHIFPYRRVFETGDPVGDNGLTNLTGEQWKRIRTIITPAFTSKRMRQCPSLFFTIKTVFSKQIYDSLFGAFTMDVIANSAFGTQIDSHNDPNNEFVRRVRRVFEGFNFALMFLAMAVPAWIWKCIPSKFHPLKFDRDDFFREVTRNVIKKRKETGREEMSYDAVREMKILDAVISETLRMHPPIATLERSAVENYALRNTGIVVEKGMRVMIPIYGMHYDPEFFEDPEIFNPERFLEDPKHPQYAYLPFGSGPRNCLGMRFALLEIKVCLSNLLHHFRLKPHSNTKIPLEYRKDAPLLTLTELPLLVEKRTDVQ</sequence>
<evidence type="ECO:0000256" key="8">
    <source>
        <dbReference type="ARBA" id="ARBA00022848"/>
    </source>
</evidence>
<protein>
    <recommendedName>
        <fullName evidence="17">Cytochrome P450</fullName>
    </recommendedName>
</protein>
<dbReference type="GO" id="GO:0016705">
    <property type="term" value="F:oxidoreductase activity, acting on paired donors, with incorporation or reduction of molecular oxygen"/>
    <property type="evidence" value="ECO:0007669"/>
    <property type="project" value="InterPro"/>
</dbReference>
<keyword evidence="14" id="KW-1133">Transmembrane helix</keyword>
<keyword evidence="8" id="KW-0492">Microsome</keyword>
<evidence type="ECO:0000256" key="9">
    <source>
        <dbReference type="ARBA" id="ARBA00023002"/>
    </source>
</evidence>
<keyword evidence="16" id="KW-1185">Reference proteome</keyword>
<evidence type="ECO:0000256" key="4">
    <source>
        <dbReference type="ARBA" id="ARBA00010617"/>
    </source>
</evidence>
<keyword evidence="11" id="KW-0503">Monooxygenase</keyword>
<dbReference type="PRINTS" id="PR00463">
    <property type="entry name" value="EP450I"/>
</dbReference>
<evidence type="ECO:0000256" key="11">
    <source>
        <dbReference type="ARBA" id="ARBA00023033"/>
    </source>
</evidence>
<keyword evidence="7" id="KW-0256">Endoplasmic reticulum</keyword>
<keyword evidence="10 13" id="KW-0408">Iron</keyword>
<keyword evidence="5 13" id="KW-0349">Heme</keyword>